<dbReference type="InterPro" id="IPR011105">
    <property type="entry name" value="Cell_wall_hydrolase_SleB"/>
</dbReference>
<dbReference type="Gene3D" id="6.20.240.60">
    <property type="match status" value="1"/>
</dbReference>
<dbReference type="InterPro" id="IPR014224">
    <property type="entry name" value="Spore_cortex_SleB"/>
</dbReference>
<evidence type="ECO:0000256" key="5">
    <source>
        <dbReference type="ARBA" id="ARBA00022801"/>
    </source>
</evidence>
<dbReference type="SUPFAM" id="SSF47090">
    <property type="entry name" value="PGBD-like"/>
    <property type="match status" value="1"/>
</dbReference>
<keyword evidence="7" id="KW-0961">Cell wall biogenesis/degradation</keyword>
<sequence length="215" mass="24070">MWLNKKTLTTLLLAVLTVASVMPAQSFAATPLQQGSANSDVWDLQYRLQLLGFYHDKLDGIYGKNTLYAVKQFQKNYGLSADGIVGNRTWSVLKKVSVNRTEMQLLAQLVYSEARGESYEGQVAVAAVAMNRLQSADFPDTIKGIIFEPYAFTAVDDGQFWLTPNATAYKAVWDAVRGWDPTNGALYYFNPDTATSGWIWTRPQIKKIGKHIFAR</sequence>
<dbReference type="InterPro" id="IPR036365">
    <property type="entry name" value="PGBD-like_sf"/>
</dbReference>
<evidence type="ECO:0000256" key="4">
    <source>
        <dbReference type="ARBA" id="ARBA00022729"/>
    </source>
</evidence>
<dbReference type="Pfam" id="PF01471">
    <property type="entry name" value="PG_binding_1"/>
    <property type="match status" value="1"/>
</dbReference>
<dbReference type="InterPro" id="IPR036366">
    <property type="entry name" value="PGBDSf"/>
</dbReference>
<feature type="chain" id="PRO_5046173606" description="Spore cortex-lytic enzyme" evidence="9">
    <location>
        <begin position="29"/>
        <end position="215"/>
    </location>
</feature>
<reference evidence="12 13" key="1">
    <citation type="submission" date="2023-09" db="EMBL/GenBank/DDBJ databases">
        <title>Complete Genome and Methylome dissection of Bacillus brevis NEB573 original source of BbsI restriction endonuclease.</title>
        <authorList>
            <person name="Fomenkov A."/>
            <person name="Roberts R.D."/>
        </authorList>
    </citation>
    <scope>NUCLEOTIDE SEQUENCE [LARGE SCALE GENOMIC DNA]</scope>
    <source>
        <strain evidence="12 13">NEB573</strain>
    </source>
</reference>
<evidence type="ECO:0000256" key="1">
    <source>
        <dbReference type="ARBA" id="ARBA00007010"/>
    </source>
</evidence>
<dbReference type="RefSeq" id="WP_310764703.1">
    <property type="nucleotide sequence ID" value="NZ_CP134050.1"/>
</dbReference>
<gene>
    <name evidence="12" type="primary">sleB</name>
    <name evidence="12" type="ORF">RGB73_21200</name>
</gene>
<dbReference type="InterPro" id="IPR042047">
    <property type="entry name" value="SleB_dom1"/>
</dbReference>
<keyword evidence="4 9" id="KW-0732">Signal</keyword>
<evidence type="ECO:0000256" key="6">
    <source>
        <dbReference type="ARBA" id="ARBA00022969"/>
    </source>
</evidence>
<feature type="domain" description="Cell wall hydrolase SleB" evidence="11">
    <location>
        <begin position="116"/>
        <end position="214"/>
    </location>
</feature>
<dbReference type="EMBL" id="CP134050">
    <property type="protein sequence ID" value="WNC13214.1"/>
    <property type="molecule type" value="Genomic_DNA"/>
</dbReference>
<evidence type="ECO:0000259" key="11">
    <source>
        <dbReference type="Pfam" id="PF07486"/>
    </source>
</evidence>
<dbReference type="Proteomes" id="UP001256827">
    <property type="component" value="Chromosome"/>
</dbReference>
<evidence type="ECO:0000256" key="7">
    <source>
        <dbReference type="ARBA" id="ARBA00023316"/>
    </source>
</evidence>
<evidence type="ECO:0000259" key="10">
    <source>
        <dbReference type="Pfam" id="PF01471"/>
    </source>
</evidence>
<feature type="signal peptide" evidence="9">
    <location>
        <begin position="1"/>
        <end position="28"/>
    </location>
</feature>
<accession>A0ABY9T137</accession>
<keyword evidence="5" id="KW-0378">Hydrolase</keyword>
<evidence type="ECO:0000256" key="9">
    <source>
        <dbReference type="SAM" id="SignalP"/>
    </source>
</evidence>
<dbReference type="InterPro" id="IPR002477">
    <property type="entry name" value="Peptidoglycan-bd-like"/>
</dbReference>
<evidence type="ECO:0000256" key="2">
    <source>
        <dbReference type="ARBA" id="ARBA00018364"/>
    </source>
</evidence>
<keyword evidence="13" id="KW-1185">Reference proteome</keyword>
<organism evidence="12 13">
    <name type="scientific">Brevibacillus brevis</name>
    <name type="common">Bacillus brevis</name>
    <dbReference type="NCBI Taxonomy" id="1393"/>
    <lineage>
        <taxon>Bacteria</taxon>
        <taxon>Bacillati</taxon>
        <taxon>Bacillota</taxon>
        <taxon>Bacilli</taxon>
        <taxon>Bacillales</taxon>
        <taxon>Paenibacillaceae</taxon>
        <taxon>Brevibacillus</taxon>
    </lineage>
</organism>
<dbReference type="Pfam" id="PF07486">
    <property type="entry name" value="Hydrolase_2"/>
    <property type="match status" value="1"/>
</dbReference>
<dbReference type="Gene3D" id="1.10.10.2520">
    <property type="entry name" value="Cell wall hydrolase SleB, domain 1"/>
    <property type="match status" value="1"/>
</dbReference>
<keyword evidence="6" id="KW-0749">Sporulation</keyword>
<evidence type="ECO:0000256" key="8">
    <source>
        <dbReference type="NCBIfam" id="TIGR02869"/>
    </source>
</evidence>
<comment type="similarity">
    <text evidence="1">Belongs to the SleB family.</text>
</comment>
<protein>
    <recommendedName>
        <fullName evidence="2 8">Spore cortex-lytic enzyme</fullName>
    </recommendedName>
</protein>
<dbReference type="NCBIfam" id="TIGR02869">
    <property type="entry name" value="spore_SleB"/>
    <property type="match status" value="1"/>
</dbReference>
<evidence type="ECO:0000313" key="13">
    <source>
        <dbReference type="Proteomes" id="UP001256827"/>
    </source>
</evidence>
<dbReference type="Gene3D" id="1.10.101.10">
    <property type="entry name" value="PGBD-like superfamily/PGBD"/>
    <property type="match status" value="1"/>
</dbReference>
<keyword evidence="3" id="KW-0309">Germination</keyword>
<name>A0ABY9T137_BREBE</name>
<evidence type="ECO:0000256" key="3">
    <source>
        <dbReference type="ARBA" id="ARBA00022544"/>
    </source>
</evidence>
<proteinExistence type="inferred from homology"/>
<feature type="domain" description="Peptidoglycan binding-like" evidence="10">
    <location>
        <begin position="39"/>
        <end position="93"/>
    </location>
</feature>
<evidence type="ECO:0000313" key="12">
    <source>
        <dbReference type="EMBL" id="WNC13214.1"/>
    </source>
</evidence>